<feature type="region of interest" description="Disordered" evidence="1">
    <location>
        <begin position="18"/>
        <end position="44"/>
    </location>
</feature>
<gene>
    <name evidence="2" type="ORF">NQ318_003250</name>
</gene>
<reference evidence="2" key="1">
    <citation type="journal article" date="2023" name="Insect Mol. Biol.">
        <title>Genome sequencing provides insights into the evolution of gene families encoding plant cell wall-degrading enzymes in longhorned beetles.</title>
        <authorList>
            <person name="Shin N.R."/>
            <person name="Okamura Y."/>
            <person name="Kirsch R."/>
            <person name="Pauchet Y."/>
        </authorList>
    </citation>
    <scope>NUCLEOTIDE SEQUENCE</scope>
    <source>
        <strain evidence="2">AMC_N1</strain>
    </source>
</reference>
<dbReference type="AlphaFoldDB" id="A0AAV8XPR3"/>
<feature type="compositionally biased region" description="Acidic residues" evidence="1">
    <location>
        <begin position="23"/>
        <end position="36"/>
    </location>
</feature>
<sequence length="151" mass="17319">MKRNLKSMRKFLCNEQTDKIDFEDPYSSESEYIPDTESEKSEEKGDVIKKLNQNMKPSCSLIGPDFEQPHSSESEYILDTESEESEEEGEAIKKLNQNIRPSCSSGPSTSSGSIPHNAKRCNFQSDNERCTGLLLRRRLIEKNINEHKLKM</sequence>
<protein>
    <submittedName>
        <fullName evidence="2">Uncharacterized protein</fullName>
    </submittedName>
</protein>
<feature type="compositionally biased region" description="Low complexity" evidence="1">
    <location>
        <begin position="101"/>
        <end position="113"/>
    </location>
</feature>
<feature type="region of interest" description="Disordered" evidence="1">
    <location>
        <begin position="58"/>
        <end position="121"/>
    </location>
</feature>
<proteinExistence type="predicted"/>
<evidence type="ECO:0000313" key="3">
    <source>
        <dbReference type="Proteomes" id="UP001162162"/>
    </source>
</evidence>
<dbReference type="EMBL" id="JAPWTK010000389">
    <property type="protein sequence ID" value="KAJ8941069.1"/>
    <property type="molecule type" value="Genomic_DNA"/>
</dbReference>
<evidence type="ECO:0000256" key="1">
    <source>
        <dbReference type="SAM" id="MobiDB-lite"/>
    </source>
</evidence>
<comment type="caution">
    <text evidence="2">The sequence shown here is derived from an EMBL/GenBank/DDBJ whole genome shotgun (WGS) entry which is preliminary data.</text>
</comment>
<dbReference type="Proteomes" id="UP001162162">
    <property type="component" value="Unassembled WGS sequence"/>
</dbReference>
<feature type="compositionally biased region" description="Acidic residues" evidence="1">
    <location>
        <begin position="76"/>
        <end position="89"/>
    </location>
</feature>
<keyword evidence="3" id="KW-1185">Reference proteome</keyword>
<name>A0AAV8XPR3_9CUCU</name>
<accession>A0AAV8XPR3</accession>
<organism evidence="2 3">
    <name type="scientific">Aromia moschata</name>
    <dbReference type="NCBI Taxonomy" id="1265417"/>
    <lineage>
        <taxon>Eukaryota</taxon>
        <taxon>Metazoa</taxon>
        <taxon>Ecdysozoa</taxon>
        <taxon>Arthropoda</taxon>
        <taxon>Hexapoda</taxon>
        <taxon>Insecta</taxon>
        <taxon>Pterygota</taxon>
        <taxon>Neoptera</taxon>
        <taxon>Endopterygota</taxon>
        <taxon>Coleoptera</taxon>
        <taxon>Polyphaga</taxon>
        <taxon>Cucujiformia</taxon>
        <taxon>Chrysomeloidea</taxon>
        <taxon>Cerambycidae</taxon>
        <taxon>Cerambycinae</taxon>
        <taxon>Callichromatini</taxon>
        <taxon>Aromia</taxon>
    </lineage>
</organism>
<evidence type="ECO:0000313" key="2">
    <source>
        <dbReference type="EMBL" id="KAJ8941069.1"/>
    </source>
</evidence>